<dbReference type="Proteomes" id="UP000646548">
    <property type="component" value="Unassembled WGS sequence"/>
</dbReference>
<accession>A0A834F3W8</accession>
<comment type="caution">
    <text evidence="1">The sequence shown here is derived from an EMBL/GenBank/DDBJ whole genome shotgun (WGS) entry which is preliminary data.</text>
</comment>
<evidence type="ECO:0000313" key="1">
    <source>
        <dbReference type="EMBL" id="KAF6719866.1"/>
    </source>
</evidence>
<protein>
    <submittedName>
        <fullName evidence="1">Uncharacterized protein</fullName>
    </submittedName>
</protein>
<gene>
    <name evidence="1" type="ORF">FQA47_000186</name>
</gene>
<dbReference type="AlphaFoldDB" id="A0A834F3W8"/>
<name>A0A834F3W8_ORYME</name>
<dbReference type="EMBL" id="WKFB01000548">
    <property type="protein sequence ID" value="KAF6719866.1"/>
    <property type="molecule type" value="Genomic_DNA"/>
</dbReference>
<proteinExistence type="predicted"/>
<evidence type="ECO:0000313" key="2">
    <source>
        <dbReference type="Proteomes" id="UP000646548"/>
    </source>
</evidence>
<organism evidence="1 2">
    <name type="scientific">Oryzias melastigma</name>
    <name type="common">Marine medaka</name>
    <dbReference type="NCBI Taxonomy" id="30732"/>
    <lineage>
        <taxon>Eukaryota</taxon>
        <taxon>Metazoa</taxon>
        <taxon>Chordata</taxon>
        <taxon>Craniata</taxon>
        <taxon>Vertebrata</taxon>
        <taxon>Euteleostomi</taxon>
        <taxon>Actinopterygii</taxon>
        <taxon>Neopterygii</taxon>
        <taxon>Teleostei</taxon>
        <taxon>Neoteleostei</taxon>
        <taxon>Acanthomorphata</taxon>
        <taxon>Ovalentaria</taxon>
        <taxon>Atherinomorphae</taxon>
        <taxon>Beloniformes</taxon>
        <taxon>Adrianichthyidae</taxon>
        <taxon>Oryziinae</taxon>
        <taxon>Oryzias</taxon>
    </lineage>
</organism>
<sequence>MKKQVTFVEHLKSESRVKRGNAHVLMRSAESTRRHKDVLQQPAPQRMCAARPLSWTQGPPLQRSKCVQHRAHEAADEETLPQRAARVHPVRCVCTSLEHKPHHCSSRLWFLSFRSE</sequence>
<reference evidence="1" key="1">
    <citation type="journal article" name="BMC Genomics">
        <title>Long-read sequencing and de novo genome assembly of marine medaka (Oryzias melastigma).</title>
        <authorList>
            <person name="Liang P."/>
            <person name="Saqib H.S.A."/>
            <person name="Ni X."/>
            <person name="Shen Y."/>
        </authorList>
    </citation>
    <scope>NUCLEOTIDE SEQUENCE</scope>
    <source>
        <strain evidence="1">Bigg-433</strain>
    </source>
</reference>